<evidence type="ECO:0000259" key="1">
    <source>
        <dbReference type="Pfam" id="PF14344"/>
    </source>
</evidence>
<gene>
    <name evidence="2" type="ORF">EDC18_11412</name>
</gene>
<proteinExistence type="predicted"/>
<evidence type="ECO:0000313" key="3">
    <source>
        <dbReference type="Proteomes" id="UP000294902"/>
    </source>
</evidence>
<protein>
    <submittedName>
        <fullName evidence="2">Uncharacterized protein DUF4397</fullName>
    </submittedName>
</protein>
<reference evidence="2 3" key="1">
    <citation type="submission" date="2019-03" db="EMBL/GenBank/DDBJ databases">
        <title>Genomic Encyclopedia of Type Strains, Phase IV (KMG-IV): sequencing the most valuable type-strain genomes for metagenomic binning, comparative biology and taxonomic classification.</title>
        <authorList>
            <person name="Goeker M."/>
        </authorList>
    </citation>
    <scope>NUCLEOTIDE SEQUENCE [LARGE SCALE GENOMIC DNA]</scope>
    <source>
        <strain evidence="2 3">DSM 24629</strain>
    </source>
</reference>
<dbReference type="Pfam" id="PF14344">
    <property type="entry name" value="DUF4397"/>
    <property type="match status" value="1"/>
</dbReference>
<dbReference type="InterPro" id="IPR025510">
    <property type="entry name" value="DUF4397"/>
</dbReference>
<organism evidence="2 3">
    <name type="scientific">Natranaerovirga pectinivora</name>
    <dbReference type="NCBI Taxonomy" id="682400"/>
    <lineage>
        <taxon>Bacteria</taxon>
        <taxon>Bacillati</taxon>
        <taxon>Bacillota</taxon>
        <taxon>Clostridia</taxon>
        <taxon>Lachnospirales</taxon>
        <taxon>Natranaerovirgaceae</taxon>
        <taxon>Natranaerovirga</taxon>
    </lineage>
</organism>
<feature type="domain" description="DUF4397" evidence="1">
    <location>
        <begin position="47"/>
        <end position="159"/>
    </location>
</feature>
<name>A0A4R3MGA6_9FIRM</name>
<keyword evidence="3" id="KW-1185">Reference proteome</keyword>
<dbReference type="AlphaFoldDB" id="A0A4R3MGA6"/>
<dbReference type="Proteomes" id="UP000294902">
    <property type="component" value="Unassembled WGS sequence"/>
</dbReference>
<dbReference type="OrthoDB" id="9783299at2"/>
<comment type="caution">
    <text evidence="2">The sequence shown here is derived from an EMBL/GenBank/DDBJ whole genome shotgun (WGS) entry which is preliminary data.</text>
</comment>
<dbReference type="RefSeq" id="WP_132254011.1">
    <property type="nucleotide sequence ID" value="NZ_SMAL01000014.1"/>
</dbReference>
<evidence type="ECO:0000313" key="2">
    <source>
        <dbReference type="EMBL" id="TCT12113.1"/>
    </source>
</evidence>
<dbReference type="EMBL" id="SMAL01000014">
    <property type="protein sequence ID" value="TCT12113.1"/>
    <property type="molecule type" value="Genomic_DNA"/>
</dbReference>
<sequence>MWIPPKEDSIHSAPSYYITQQQVRGYITLGPQPPTSLIVRPISRVSAHIRFANFSQLAPIINIYLDNRLIANNLRYKQQTMYLSLEPRAYTLSINLSNEPDTLFYETTIVIPDEAVISTVSVNLLEGLKIIDISDDAEITSDKVSIKFVNVSPDSPPLSFLINAQEKFNNINANESTDYIQITTASNFNIEIKRTDTGEIISTVPNVLLLTGNAYTFYAIGLFYGTPSFEVVSSLDGSSYFLD</sequence>
<accession>A0A4R3MGA6</accession>